<dbReference type="EMBL" id="MU864456">
    <property type="protein sequence ID" value="KAK4185252.1"/>
    <property type="molecule type" value="Genomic_DNA"/>
</dbReference>
<feature type="signal peptide" evidence="1">
    <location>
        <begin position="1"/>
        <end position="15"/>
    </location>
</feature>
<dbReference type="InterPro" id="IPR025649">
    <property type="entry name" value="DUF4360"/>
</dbReference>
<evidence type="ECO:0008006" key="4">
    <source>
        <dbReference type="Google" id="ProtNLM"/>
    </source>
</evidence>
<keyword evidence="1" id="KW-0732">Signal</keyword>
<proteinExistence type="predicted"/>
<evidence type="ECO:0000313" key="3">
    <source>
        <dbReference type="Proteomes" id="UP001302126"/>
    </source>
</evidence>
<dbReference type="PANTHER" id="PTHR38847:SF1">
    <property type="entry name" value="PSEUDOURIDINE SYNTHASE RSUA_RLUA-LIKE DOMAIN-CONTAINING PROTEIN"/>
    <property type="match status" value="1"/>
</dbReference>
<feature type="chain" id="PRO_5042964314" description="Secreted protein" evidence="1">
    <location>
        <begin position="16"/>
        <end position="230"/>
    </location>
</feature>
<accession>A0AAN6WRU5</accession>
<dbReference type="AlphaFoldDB" id="A0AAN6WRU5"/>
<organism evidence="2 3">
    <name type="scientific">Podospora australis</name>
    <dbReference type="NCBI Taxonomy" id="1536484"/>
    <lineage>
        <taxon>Eukaryota</taxon>
        <taxon>Fungi</taxon>
        <taxon>Dikarya</taxon>
        <taxon>Ascomycota</taxon>
        <taxon>Pezizomycotina</taxon>
        <taxon>Sordariomycetes</taxon>
        <taxon>Sordariomycetidae</taxon>
        <taxon>Sordariales</taxon>
        <taxon>Podosporaceae</taxon>
        <taxon>Podospora</taxon>
    </lineage>
</organism>
<evidence type="ECO:0000256" key="1">
    <source>
        <dbReference type="SAM" id="SignalP"/>
    </source>
</evidence>
<comment type="caution">
    <text evidence="2">The sequence shown here is derived from an EMBL/GenBank/DDBJ whole genome shotgun (WGS) entry which is preliminary data.</text>
</comment>
<keyword evidence="3" id="KW-1185">Reference proteome</keyword>
<reference evidence="2" key="2">
    <citation type="submission" date="2023-05" db="EMBL/GenBank/DDBJ databases">
        <authorList>
            <consortium name="Lawrence Berkeley National Laboratory"/>
            <person name="Steindorff A."/>
            <person name="Hensen N."/>
            <person name="Bonometti L."/>
            <person name="Westerberg I."/>
            <person name="Brannstrom I.O."/>
            <person name="Guillou S."/>
            <person name="Cros-Aarteil S."/>
            <person name="Calhoun S."/>
            <person name="Haridas S."/>
            <person name="Kuo A."/>
            <person name="Mondo S."/>
            <person name="Pangilinan J."/>
            <person name="Riley R."/>
            <person name="Labutti K."/>
            <person name="Andreopoulos B."/>
            <person name="Lipzen A."/>
            <person name="Chen C."/>
            <person name="Yanf M."/>
            <person name="Daum C."/>
            <person name="Ng V."/>
            <person name="Clum A."/>
            <person name="Ohm R."/>
            <person name="Martin F."/>
            <person name="Silar P."/>
            <person name="Natvig D."/>
            <person name="Lalanne C."/>
            <person name="Gautier V."/>
            <person name="Ament-Velasquez S.L."/>
            <person name="Kruys A."/>
            <person name="Hutchinson M.I."/>
            <person name="Powell A.J."/>
            <person name="Barry K."/>
            <person name="Miller A.N."/>
            <person name="Grigoriev I.V."/>
            <person name="Debuchy R."/>
            <person name="Gladieux P."/>
            <person name="Thoren M.H."/>
            <person name="Johannesson H."/>
        </authorList>
    </citation>
    <scope>NUCLEOTIDE SEQUENCE</scope>
    <source>
        <strain evidence="2">PSN309</strain>
    </source>
</reference>
<gene>
    <name evidence="2" type="ORF">QBC35DRAFT_465755</name>
</gene>
<dbReference type="Proteomes" id="UP001302126">
    <property type="component" value="Unassembled WGS sequence"/>
</dbReference>
<sequence>MKLLPLFSLPLYTLAQVQQPAHFNPSNIGPLSVSFSGTGCPQGSVAASISPSRDVVTLSFDRFAVYYGPGYSTAAKQRNCGVKFSFNVTGETGWQFVPVETTFHGYAALDKGVTAQMYAAFLDSYTEGVSSTKVVLEGGKDLSAAGDVFTKSVNVVPWPPTIPTSRCVSGNMSYNMGTDVTMNLRVAVMSRNSTTTGSFFGEDESGERNIFTVQVRLLWKECKNLGGFWG</sequence>
<protein>
    <recommendedName>
        <fullName evidence="4">Secreted protein</fullName>
    </recommendedName>
</protein>
<evidence type="ECO:0000313" key="2">
    <source>
        <dbReference type="EMBL" id="KAK4185252.1"/>
    </source>
</evidence>
<dbReference type="Pfam" id="PF14273">
    <property type="entry name" value="DUF4360"/>
    <property type="match status" value="1"/>
</dbReference>
<name>A0AAN6WRU5_9PEZI</name>
<reference evidence="2" key="1">
    <citation type="journal article" date="2023" name="Mol. Phylogenet. Evol.">
        <title>Genome-scale phylogeny and comparative genomics of the fungal order Sordariales.</title>
        <authorList>
            <person name="Hensen N."/>
            <person name="Bonometti L."/>
            <person name="Westerberg I."/>
            <person name="Brannstrom I.O."/>
            <person name="Guillou S."/>
            <person name="Cros-Aarteil S."/>
            <person name="Calhoun S."/>
            <person name="Haridas S."/>
            <person name="Kuo A."/>
            <person name="Mondo S."/>
            <person name="Pangilinan J."/>
            <person name="Riley R."/>
            <person name="LaButti K."/>
            <person name="Andreopoulos B."/>
            <person name="Lipzen A."/>
            <person name="Chen C."/>
            <person name="Yan M."/>
            <person name="Daum C."/>
            <person name="Ng V."/>
            <person name="Clum A."/>
            <person name="Steindorff A."/>
            <person name="Ohm R.A."/>
            <person name="Martin F."/>
            <person name="Silar P."/>
            <person name="Natvig D.O."/>
            <person name="Lalanne C."/>
            <person name="Gautier V."/>
            <person name="Ament-Velasquez S.L."/>
            <person name="Kruys A."/>
            <person name="Hutchinson M.I."/>
            <person name="Powell A.J."/>
            <person name="Barry K."/>
            <person name="Miller A.N."/>
            <person name="Grigoriev I.V."/>
            <person name="Debuchy R."/>
            <person name="Gladieux P."/>
            <person name="Hiltunen Thoren M."/>
            <person name="Johannesson H."/>
        </authorList>
    </citation>
    <scope>NUCLEOTIDE SEQUENCE</scope>
    <source>
        <strain evidence="2">PSN309</strain>
    </source>
</reference>
<dbReference type="PANTHER" id="PTHR38847">
    <property type="match status" value="1"/>
</dbReference>